<dbReference type="Pfam" id="PF10609">
    <property type="entry name" value="ParA"/>
    <property type="match status" value="1"/>
</dbReference>
<evidence type="ECO:0000313" key="3">
    <source>
        <dbReference type="EMBL" id="CAG36700.1"/>
    </source>
</evidence>
<gene>
    <name evidence="3" type="ordered locus">DP1971</name>
</gene>
<sequence>MAITISVGSGKGGVGKSIAISNIALLLAKAGKKVCIVDFDIGGADTHILFGLFQPKYTLTDFLDKRVETIQETIQTMDVFYGLQLIPGTGDTLQTANMNFQQKQRLLRAIGGIDADVILFDVGAGTNYHTLDFFMATDIQMCVAMPEPTSIMDFYTFLQLATIRKTLSKFLSSGDISQKIKNNRFSSLDQALELIEEMEPGGRQKAQESLRYFNPLLIINRVTPKSKLNRAKLHKMASRYLGIYLPDLGDIPHDETMSAALKAFMPIAEYDPKAPASIAFQTITHRLLKILALYEKKAGKSEL</sequence>
<evidence type="ECO:0000256" key="1">
    <source>
        <dbReference type="ARBA" id="ARBA00022741"/>
    </source>
</evidence>
<dbReference type="Proteomes" id="UP000000602">
    <property type="component" value="Chromosome"/>
</dbReference>
<dbReference type="PANTHER" id="PTHR43384:SF4">
    <property type="entry name" value="CELLULOSE BIOSYNTHESIS PROTEIN BCSQ-RELATED"/>
    <property type="match status" value="1"/>
</dbReference>
<dbReference type="AlphaFoldDB" id="Q6ALS5"/>
<dbReference type="Gene3D" id="3.40.50.300">
    <property type="entry name" value="P-loop containing nucleotide triphosphate hydrolases"/>
    <property type="match status" value="1"/>
</dbReference>
<dbReference type="eggNOG" id="COG0455">
    <property type="taxonomic scope" value="Bacteria"/>
</dbReference>
<accession>Q6ALS5</accession>
<proteinExistence type="predicted"/>
<organism evidence="3 4">
    <name type="scientific">Desulfotalea psychrophila (strain LSv54 / DSM 12343)</name>
    <dbReference type="NCBI Taxonomy" id="177439"/>
    <lineage>
        <taxon>Bacteria</taxon>
        <taxon>Pseudomonadati</taxon>
        <taxon>Thermodesulfobacteriota</taxon>
        <taxon>Desulfobulbia</taxon>
        <taxon>Desulfobulbales</taxon>
        <taxon>Desulfocapsaceae</taxon>
        <taxon>Desulfotalea</taxon>
    </lineage>
</organism>
<dbReference type="SUPFAM" id="SSF52540">
    <property type="entry name" value="P-loop containing nucleoside triphosphate hydrolases"/>
    <property type="match status" value="1"/>
</dbReference>
<dbReference type="PANTHER" id="PTHR43384">
    <property type="entry name" value="SEPTUM SITE-DETERMINING PROTEIN MIND HOMOLOG, CHLOROPLASTIC-RELATED"/>
    <property type="match status" value="1"/>
</dbReference>
<dbReference type="STRING" id="177439.DP1971"/>
<keyword evidence="1" id="KW-0547">Nucleotide-binding</keyword>
<keyword evidence="2 3" id="KW-0067">ATP-binding</keyword>
<dbReference type="GO" id="GO:0016887">
    <property type="term" value="F:ATP hydrolysis activity"/>
    <property type="evidence" value="ECO:0007669"/>
    <property type="project" value="TreeGrafter"/>
</dbReference>
<dbReference type="InterPro" id="IPR027417">
    <property type="entry name" value="P-loop_NTPase"/>
</dbReference>
<keyword evidence="4" id="KW-1185">Reference proteome</keyword>
<dbReference type="InterPro" id="IPR050625">
    <property type="entry name" value="ParA/MinD_ATPase"/>
</dbReference>
<dbReference type="EMBL" id="CR522870">
    <property type="protein sequence ID" value="CAG36700.1"/>
    <property type="molecule type" value="Genomic_DNA"/>
</dbReference>
<dbReference type="InterPro" id="IPR033756">
    <property type="entry name" value="YlxH/NBP35"/>
</dbReference>
<dbReference type="HOGENOM" id="CLU_037612_0_2_7"/>
<dbReference type="KEGG" id="dps:DP1971"/>
<name>Q6ALS5_DESPS</name>
<dbReference type="OrthoDB" id="9773088at2"/>
<dbReference type="GO" id="GO:0005524">
    <property type="term" value="F:ATP binding"/>
    <property type="evidence" value="ECO:0007669"/>
    <property type="project" value="UniProtKB-KW"/>
</dbReference>
<reference evidence="4" key="1">
    <citation type="journal article" date="2004" name="Environ. Microbiol.">
        <title>The genome of Desulfotalea psychrophila, a sulfate-reducing bacterium from permanently cold Arctic sediments.</title>
        <authorList>
            <person name="Rabus R."/>
            <person name="Ruepp A."/>
            <person name="Frickey T."/>
            <person name="Rattei T."/>
            <person name="Fartmann B."/>
            <person name="Stark M."/>
            <person name="Bauer M."/>
            <person name="Zibat A."/>
            <person name="Lombardot T."/>
            <person name="Becker I."/>
            <person name="Amann J."/>
            <person name="Gellner K."/>
            <person name="Teeling H."/>
            <person name="Leuschner W.D."/>
            <person name="Gloeckner F.-O."/>
            <person name="Lupas A.N."/>
            <person name="Amann R."/>
            <person name="Klenk H.-P."/>
        </authorList>
    </citation>
    <scope>NUCLEOTIDE SEQUENCE [LARGE SCALE GENOMIC DNA]</scope>
    <source>
        <strain evidence="4">DSM 12343 / LSv54</strain>
    </source>
</reference>
<dbReference type="GO" id="GO:0051782">
    <property type="term" value="P:negative regulation of cell division"/>
    <property type="evidence" value="ECO:0007669"/>
    <property type="project" value="TreeGrafter"/>
</dbReference>
<evidence type="ECO:0000256" key="2">
    <source>
        <dbReference type="ARBA" id="ARBA00022840"/>
    </source>
</evidence>
<evidence type="ECO:0000313" key="4">
    <source>
        <dbReference type="Proteomes" id="UP000000602"/>
    </source>
</evidence>
<dbReference type="RefSeq" id="WP_011189212.1">
    <property type="nucleotide sequence ID" value="NC_006138.1"/>
</dbReference>
<dbReference type="GO" id="GO:0005829">
    <property type="term" value="C:cytosol"/>
    <property type="evidence" value="ECO:0007669"/>
    <property type="project" value="TreeGrafter"/>
</dbReference>
<protein>
    <submittedName>
        <fullName evidence="3">Related to ATP-binding proteins</fullName>
    </submittedName>
</protein>
<dbReference type="GO" id="GO:0009898">
    <property type="term" value="C:cytoplasmic side of plasma membrane"/>
    <property type="evidence" value="ECO:0007669"/>
    <property type="project" value="TreeGrafter"/>
</dbReference>